<gene>
    <name evidence="6" type="ORF">PQR63_00725</name>
</gene>
<dbReference type="Gene3D" id="1.20.1250.20">
    <property type="entry name" value="MFS general substrate transporter like domains"/>
    <property type="match status" value="1"/>
</dbReference>
<feature type="transmembrane region" description="Helical" evidence="4">
    <location>
        <begin position="310"/>
        <end position="330"/>
    </location>
</feature>
<dbReference type="PANTHER" id="PTHR42910:SF1">
    <property type="entry name" value="MAJOR FACILITATOR SUPERFAMILY (MFS) PROFILE DOMAIN-CONTAINING PROTEIN"/>
    <property type="match status" value="1"/>
</dbReference>
<name>A0ABW8Z3G0_9BURK</name>
<feature type="transmembrane region" description="Helical" evidence="4">
    <location>
        <begin position="14"/>
        <end position="36"/>
    </location>
</feature>
<evidence type="ECO:0000256" key="1">
    <source>
        <dbReference type="ARBA" id="ARBA00022692"/>
    </source>
</evidence>
<feature type="transmembrane region" description="Helical" evidence="4">
    <location>
        <begin position="256"/>
        <end position="273"/>
    </location>
</feature>
<keyword evidence="7" id="KW-1185">Reference proteome</keyword>
<accession>A0ABW8Z3G0</accession>
<dbReference type="Pfam" id="PF07690">
    <property type="entry name" value="MFS_1"/>
    <property type="match status" value="1"/>
</dbReference>
<dbReference type="EMBL" id="JAQQFR010000001">
    <property type="protein sequence ID" value="MFL9876886.1"/>
    <property type="molecule type" value="Genomic_DNA"/>
</dbReference>
<evidence type="ECO:0000259" key="5">
    <source>
        <dbReference type="PROSITE" id="PS50850"/>
    </source>
</evidence>
<dbReference type="PANTHER" id="PTHR42910">
    <property type="entry name" value="TRANSPORTER SCO4007-RELATED"/>
    <property type="match status" value="1"/>
</dbReference>
<proteinExistence type="predicted"/>
<dbReference type="Proteomes" id="UP001629214">
    <property type="component" value="Unassembled WGS sequence"/>
</dbReference>
<feature type="transmembrane region" description="Helical" evidence="4">
    <location>
        <begin position="350"/>
        <end position="371"/>
    </location>
</feature>
<reference evidence="6 7" key="1">
    <citation type="journal article" date="2024" name="Chem. Sci.">
        <title>Discovery of megapolipeptins by genome mining of a Burkholderiales bacteria collection.</title>
        <authorList>
            <person name="Paulo B.S."/>
            <person name="Recchia M.J.J."/>
            <person name="Lee S."/>
            <person name="Fergusson C.H."/>
            <person name="Romanowski S.B."/>
            <person name="Hernandez A."/>
            <person name="Krull N."/>
            <person name="Liu D.Y."/>
            <person name="Cavanagh H."/>
            <person name="Bos A."/>
            <person name="Gray C.A."/>
            <person name="Murphy B.T."/>
            <person name="Linington R.G."/>
            <person name="Eustaquio A.S."/>
        </authorList>
    </citation>
    <scope>NUCLEOTIDE SEQUENCE [LARGE SCALE GENOMIC DNA]</scope>
    <source>
        <strain evidence="6 7">RL21-008-BIB-B</strain>
    </source>
</reference>
<sequence length="405" mass="42376">METATAVQGKQQDIAGWMIMLLAAACGIIVANLYYAQPLIGPIAVATGISPAAAGLIVTLAQVGYGLGLLFIVPAGDLLENRKLVVCLMVITCIALVGAAYASNASQFFLAAFIIGVSSVGAQVLVPYAAHMSLPETRGRAVGNVMSGLLMGILLARPVSSLVADLLGWHAIFGLSAVATALLALVLLRYLPQRRPPAGMHYFALLASMWHLVKTTPILRRRSMYHALMFAAFSLFWTTSPLWLASPAFNMSQKGIALFAFAGVIGVIAAPIAGRVADRGWSRPATGIAMFAGAAAFLLTHFWSGGRESSLAILLAAAILLDFGVSANLVLSQRAIYALGGEIRSRLNGLFMATFFGGGALGSALGAWIYAEGGWGATSLLGFAFPAAALLYYFTEFRSAAKAAL</sequence>
<feature type="transmembrane region" description="Helical" evidence="4">
    <location>
        <begin position="84"/>
        <end position="102"/>
    </location>
</feature>
<organism evidence="6 7">
    <name type="scientific">Herbaspirillum rhizosphaerae</name>
    <dbReference type="NCBI Taxonomy" id="346179"/>
    <lineage>
        <taxon>Bacteria</taxon>
        <taxon>Pseudomonadati</taxon>
        <taxon>Pseudomonadota</taxon>
        <taxon>Betaproteobacteria</taxon>
        <taxon>Burkholderiales</taxon>
        <taxon>Oxalobacteraceae</taxon>
        <taxon>Herbaspirillum</taxon>
    </lineage>
</organism>
<evidence type="ECO:0000256" key="3">
    <source>
        <dbReference type="ARBA" id="ARBA00023136"/>
    </source>
</evidence>
<dbReference type="SUPFAM" id="SSF103473">
    <property type="entry name" value="MFS general substrate transporter"/>
    <property type="match status" value="1"/>
</dbReference>
<protein>
    <submittedName>
        <fullName evidence="6">MFS transporter</fullName>
    </submittedName>
</protein>
<evidence type="ECO:0000313" key="7">
    <source>
        <dbReference type="Proteomes" id="UP001629214"/>
    </source>
</evidence>
<feature type="transmembrane region" description="Helical" evidence="4">
    <location>
        <begin position="108"/>
        <end position="129"/>
    </location>
</feature>
<feature type="transmembrane region" description="Helical" evidence="4">
    <location>
        <begin position="285"/>
        <end position="304"/>
    </location>
</feature>
<feature type="transmembrane region" description="Helical" evidence="4">
    <location>
        <begin position="224"/>
        <end position="244"/>
    </location>
</feature>
<keyword evidence="1 4" id="KW-0812">Transmembrane</keyword>
<keyword evidence="3 4" id="KW-0472">Membrane</keyword>
<dbReference type="PROSITE" id="PS50850">
    <property type="entry name" value="MFS"/>
    <property type="match status" value="1"/>
</dbReference>
<evidence type="ECO:0000256" key="4">
    <source>
        <dbReference type="SAM" id="Phobius"/>
    </source>
</evidence>
<keyword evidence="2 4" id="KW-1133">Transmembrane helix</keyword>
<feature type="transmembrane region" description="Helical" evidence="4">
    <location>
        <begin position="141"/>
        <end position="160"/>
    </location>
</feature>
<dbReference type="InterPro" id="IPR011701">
    <property type="entry name" value="MFS"/>
</dbReference>
<dbReference type="InterPro" id="IPR020846">
    <property type="entry name" value="MFS_dom"/>
</dbReference>
<dbReference type="InterPro" id="IPR036259">
    <property type="entry name" value="MFS_trans_sf"/>
</dbReference>
<evidence type="ECO:0000256" key="2">
    <source>
        <dbReference type="ARBA" id="ARBA00022989"/>
    </source>
</evidence>
<comment type="caution">
    <text evidence="6">The sequence shown here is derived from an EMBL/GenBank/DDBJ whole genome shotgun (WGS) entry which is preliminary data.</text>
</comment>
<dbReference type="CDD" id="cd17324">
    <property type="entry name" value="MFS_NepI_like"/>
    <property type="match status" value="1"/>
</dbReference>
<dbReference type="RefSeq" id="WP_408164759.1">
    <property type="nucleotide sequence ID" value="NZ_JAQQFR010000001.1"/>
</dbReference>
<feature type="transmembrane region" description="Helical" evidence="4">
    <location>
        <begin position="48"/>
        <end position="72"/>
    </location>
</feature>
<feature type="transmembrane region" description="Helical" evidence="4">
    <location>
        <begin position="166"/>
        <end position="191"/>
    </location>
</feature>
<feature type="transmembrane region" description="Helical" evidence="4">
    <location>
        <begin position="377"/>
        <end position="395"/>
    </location>
</feature>
<feature type="domain" description="Major facilitator superfamily (MFS) profile" evidence="5">
    <location>
        <begin position="18"/>
        <end position="400"/>
    </location>
</feature>
<evidence type="ECO:0000313" key="6">
    <source>
        <dbReference type="EMBL" id="MFL9876886.1"/>
    </source>
</evidence>